<keyword evidence="2" id="KW-0812">Transmembrane</keyword>
<dbReference type="EMBL" id="JBAMIC010000004">
    <property type="protein sequence ID" value="KAK7108419.1"/>
    <property type="molecule type" value="Genomic_DNA"/>
</dbReference>
<sequence>MAPPQVDLSKKQPLEDVQGWAEQVGDEKLPSPPTSVKVEPATKLKRRRCKIIIIGFVIGAIVASAITAAPFLIHRHHHHWRSHVESDGHHAEEDVRTEGAKRVIYVARNETNHFFRLLAVLDYGTQMAGFKDCGRQRCYVDRLRESYEDGCERWRHYRNHNRLPKEHPLRVVTPPIDPAVFSYLAGENIASVCHGVPAYWVLDVPPDAPRGNDTEIIYL</sequence>
<evidence type="ECO:0000256" key="1">
    <source>
        <dbReference type="SAM" id="MobiDB-lite"/>
    </source>
</evidence>
<proteinExistence type="predicted"/>
<accession>A0AAN9BND7</accession>
<evidence type="ECO:0000313" key="3">
    <source>
        <dbReference type="EMBL" id="KAK7108419.1"/>
    </source>
</evidence>
<gene>
    <name evidence="3" type="ORF">V1264_016163</name>
</gene>
<keyword evidence="2" id="KW-0472">Membrane</keyword>
<keyword evidence="4" id="KW-1185">Reference proteome</keyword>
<keyword evidence="2" id="KW-1133">Transmembrane helix</keyword>
<protein>
    <submittedName>
        <fullName evidence="3">Uncharacterized protein</fullName>
    </submittedName>
</protein>
<comment type="caution">
    <text evidence="3">The sequence shown here is derived from an EMBL/GenBank/DDBJ whole genome shotgun (WGS) entry which is preliminary data.</text>
</comment>
<dbReference type="AlphaFoldDB" id="A0AAN9BND7"/>
<dbReference type="Proteomes" id="UP001374579">
    <property type="component" value="Unassembled WGS sequence"/>
</dbReference>
<feature type="transmembrane region" description="Helical" evidence="2">
    <location>
        <begin position="51"/>
        <end position="73"/>
    </location>
</feature>
<name>A0AAN9BND7_9CAEN</name>
<evidence type="ECO:0000256" key="2">
    <source>
        <dbReference type="SAM" id="Phobius"/>
    </source>
</evidence>
<organism evidence="3 4">
    <name type="scientific">Littorina saxatilis</name>
    <dbReference type="NCBI Taxonomy" id="31220"/>
    <lineage>
        <taxon>Eukaryota</taxon>
        <taxon>Metazoa</taxon>
        <taxon>Spiralia</taxon>
        <taxon>Lophotrochozoa</taxon>
        <taxon>Mollusca</taxon>
        <taxon>Gastropoda</taxon>
        <taxon>Caenogastropoda</taxon>
        <taxon>Littorinimorpha</taxon>
        <taxon>Littorinoidea</taxon>
        <taxon>Littorinidae</taxon>
        <taxon>Littorina</taxon>
    </lineage>
</organism>
<evidence type="ECO:0000313" key="4">
    <source>
        <dbReference type="Proteomes" id="UP001374579"/>
    </source>
</evidence>
<reference evidence="3 4" key="1">
    <citation type="submission" date="2024-02" db="EMBL/GenBank/DDBJ databases">
        <title>Chromosome-scale genome assembly of the rough periwinkle Littorina saxatilis.</title>
        <authorList>
            <person name="De Jode A."/>
            <person name="Faria R."/>
            <person name="Formenti G."/>
            <person name="Sims Y."/>
            <person name="Smith T.P."/>
            <person name="Tracey A."/>
            <person name="Wood J.M.D."/>
            <person name="Zagrodzka Z.B."/>
            <person name="Johannesson K."/>
            <person name="Butlin R.K."/>
            <person name="Leder E.H."/>
        </authorList>
    </citation>
    <scope>NUCLEOTIDE SEQUENCE [LARGE SCALE GENOMIC DNA]</scope>
    <source>
        <strain evidence="3">Snail1</strain>
        <tissue evidence="3">Muscle</tissue>
    </source>
</reference>
<feature type="region of interest" description="Disordered" evidence="1">
    <location>
        <begin position="1"/>
        <end position="37"/>
    </location>
</feature>